<proteinExistence type="inferred from homology"/>
<name>A0AAW1SD96_9CHLO</name>
<keyword evidence="6" id="KW-0636">Prenylation</keyword>
<evidence type="ECO:0000256" key="4">
    <source>
        <dbReference type="ARBA" id="ARBA00023139"/>
    </source>
</evidence>
<sequence>MKLTAVAILKWNGEKEPLLFGMAADLSTFGFFQRGSVKEMLTFVSRTVAKRTQPGTRQTVQHEEYYCHAHNRDGLVGVAFVDKDYPSRAAFSVVDKVLDDYSDHSRNAWRAAAEDSGDALVVLDPAIVKYQDPAQADKLTKIQRDLDETKIVLHKTIESMLERGEKLEALVDKSSDLSMASQMFYKQARKTNSCCKLM</sequence>
<comment type="caution">
    <text evidence="11">The sequence shown here is derived from an EMBL/GenBank/DDBJ whole genome shotgun (WGS) entry which is preliminary data.</text>
</comment>
<dbReference type="Proteomes" id="UP001445335">
    <property type="component" value="Unassembled WGS sequence"/>
</dbReference>
<feature type="domain" description="V-SNARE coiled-coil homology" evidence="10">
    <location>
        <begin position="138"/>
        <end position="198"/>
    </location>
</feature>
<keyword evidence="4" id="KW-0564">Palmitate</keyword>
<dbReference type="Gene3D" id="3.30.450.50">
    <property type="entry name" value="Longin domain"/>
    <property type="match status" value="1"/>
</dbReference>
<keyword evidence="12" id="KW-1185">Reference proteome</keyword>
<dbReference type="EMBL" id="JALJOU010000005">
    <property type="protein sequence ID" value="KAK9843628.1"/>
    <property type="molecule type" value="Genomic_DNA"/>
</dbReference>
<dbReference type="Pfam" id="PF13774">
    <property type="entry name" value="Longin"/>
    <property type="match status" value="1"/>
</dbReference>
<comment type="subcellular location">
    <subcellularLocation>
        <location evidence="7">Endomembrane system</location>
        <topology evidence="7">Lipid-anchor</topology>
        <orientation evidence="7">Cytoplasmic side</orientation>
    </subcellularLocation>
</comment>
<reference evidence="11 12" key="1">
    <citation type="journal article" date="2024" name="Nat. Commun.">
        <title>Phylogenomics reveals the evolutionary origins of lichenization in chlorophyte algae.</title>
        <authorList>
            <person name="Puginier C."/>
            <person name="Libourel C."/>
            <person name="Otte J."/>
            <person name="Skaloud P."/>
            <person name="Haon M."/>
            <person name="Grisel S."/>
            <person name="Petersen M."/>
            <person name="Berrin J.G."/>
            <person name="Delaux P.M."/>
            <person name="Dal Grande F."/>
            <person name="Keller J."/>
        </authorList>
    </citation>
    <scope>NUCLEOTIDE SEQUENCE [LARGE SCALE GENOMIC DNA]</scope>
    <source>
        <strain evidence="11 12">SAG 245.80</strain>
    </source>
</reference>
<dbReference type="SUPFAM" id="SSF64356">
    <property type="entry name" value="SNARE-like"/>
    <property type="match status" value="1"/>
</dbReference>
<keyword evidence="5" id="KW-0449">Lipoprotein</keyword>
<evidence type="ECO:0000256" key="2">
    <source>
        <dbReference type="ARBA" id="ARBA00022481"/>
    </source>
</evidence>
<dbReference type="Pfam" id="PF00957">
    <property type="entry name" value="Synaptobrevin"/>
    <property type="match status" value="1"/>
</dbReference>
<dbReference type="PANTHER" id="PTHR45806">
    <property type="entry name" value="SYNAPTOBREVIN HOMOLOG YKT6"/>
    <property type="match status" value="1"/>
</dbReference>
<dbReference type="InterPro" id="IPR010908">
    <property type="entry name" value="Longin_dom"/>
</dbReference>
<dbReference type="AlphaFoldDB" id="A0AAW1SD96"/>
<keyword evidence="8" id="KW-0175">Coiled coil</keyword>
<evidence type="ECO:0000256" key="1">
    <source>
        <dbReference type="ARBA" id="ARBA00008025"/>
    </source>
</evidence>
<keyword evidence="2" id="KW-0488">Methylation</keyword>
<dbReference type="PROSITE" id="PS50859">
    <property type="entry name" value="LONGIN"/>
    <property type="match status" value="1"/>
</dbReference>
<accession>A0AAW1SD96</accession>
<dbReference type="CDD" id="cd15867">
    <property type="entry name" value="R-SNARE_YKT6"/>
    <property type="match status" value="1"/>
</dbReference>
<evidence type="ECO:0000256" key="8">
    <source>
        <dbReference type="PROSITE-ProRule" id="PRU00290"/>
    </source>
</evidence>
<dbReference type="InterPro" id="IPR042855">
    <property type="entry name" value="V_SNARE_CC"/>
</dbReference>
<dbReference type="PROSITE" id="PS50892">
    <property type="entry name" value="V_SNARE"/>
    <property type="match status" value="1"/>
</dbReference>
<feature type="domain" description="Longin" evidence="9">
    <location>
        <begin position="7"/>
        <end position="101"/>
    </location>
</feature>
<evidence type="ECO:0000256" key="6">
    <source>
        <dbReference type="ARBA" id="ARBA00023289"/>
    </source>
</evidence>
<gene>
    <name evidence="11" type="ORF">WJX81_000113</name>
</gene>
<evidence type="ECO:0000313" key="11">
    <source>
        <dbReference type="EMBL" id="KAK9843628.1"/>
    </source>
</evidence>
<evidence type="ECO:0000259" key="10">
    <source>
        <dbReference type="PROSITE" id="PS50892"/>
    </source>
</evidence>
<dbReference type="SMART" id="SM01270">
    <property type="entry name" value="Longin"/>
    <property type="match status" value="1"/>
</dbReference>
<dbReference type="GO" id="GO:0005484">
    <property type="term" value="F:SNAP receptor activity"/>
    <property type="evidence" value="ECO:0007669"/>
    <property type="project" value="TreeGrafter"/>
</dbReference>
<dbReference type="PANTHER" id="PTHR45806:SF1">
    <property type="entry name" value="SYNAPTOBREVIN HOMOLOG YKT6"/>
    <property type="match status" value="1"/>
</dbReference>
<dbReference type="SUPFAM" id="SSF58038">
    <property type="entry name" value="SNARE fusion complex"/>
    <property type="match status" value="1"/>
</dbReference>
<dbReference type="CDD" id="cd14824">
    <property type="entry name" value="Longin"/>
    <property type="match status" value="1"/>
</dbReference>
<dbReference type="InterPro" id="IPR011012">
    <property type="entry name" value="Longin-like_dom_sf"/>
</dbReference>
<dbReference type="Gene3D" id="1.20.5.110">
    <property type="match status" value="1"/>
</dbReference>
<organism evidence="11 12">
    <name type="scientific">Elliptochloris bilobata</name>
    <dbReference type="NCBI Taxonomy" id="381761"/>
    <lineage>
        <taxon>Eukaryota</taxon>
        <taxon>Viridiplantae</taxon>
        <taxon>Chlorophyta</taxon>
        <taxon>core chlorophytes</taxon>
        <taxon>Trebouxiophyceae</taxon>
        <taxon>Trebouxiophyceae incertae sedis</taxon>
        <taxon>Elliptochloris clade</taxon>
        <taxon>Elliptochloris</taxon>
    </lineage>
</organism>
<comment type="similarity">
    <text evidence="1">Belongs to the synaptobrevin family.</text>
</comment>
<evidence type="ECO:0000256" key="5">
    <source>
        <dbReference type="ARBA" id="ARBA00023288"/>
    </source>
</evidence>
<evidence type="ECO:0000313" key="12">
    <source>
        <dbReference type="Proteomes" id="UP001445335"/>
    </source>
</evidence>
<dbReference type="GO" id="GO:0005794">
    <property type="term" value="C:Golgi apparatus"/>
    <property type="evidence" value="ECO:0007669"/>
    <property type="project" value="TreeGrafter"/>
</dbReference>
<dbReference type="InterPro" id="IPR045848">
    <property type="entry name" value="R-SNARE_YKT6"/>
</dbReference>
<protein>
    <submittedName>
        <fullName evidence="11">Uncharacterized protein</fullName>
    </submittedName>
</protein>
<evidence type="ECO:0000256" key="3">
    <source>
        <dbReference type="ARBA" id="ARBA00023136"/>
    </source>
</evidence>
<dbReference type="GO" id="GO:0006888">
    <property type="term" value="P:endoplasmic reticulum to Golgi vesicle-mediated transport"/>
    <property type="evidence" value="ECO:0007669"/>
    <property type="project" value="TreeGrafter"/>
</dbReference>
<evidence type="ECO:0000259" key="9">
    <source>
        <dbReference type="PROSITE" id="PS50859"/>
    </source>
</evidence>
<evidence type="ECO:0000256" key="7">
    <source>
        <dbReference type="ARBA" id="ARBA00046278"/>
    </source>
</evidence>
<keyword evidence="3" id="KW-0472">Membrane</keyword>